<evidence type="ECO:0000313" key="3">
    <source>
        <dbReference type="Proteomes" id="UP000681720"/>
    </source>
</evidence>
<feature type="non-terminal residue" evidence="2">
    <location>
        <position position="120"/>
    </location>
</feature>
<sequence length="120" mass="14540">MIKSLGKKYQKEETEDGRFILRKLANTNSEKRIYFDASCLNKIFKKTYNRCTYNNIKYDSYNIGKKDCAILYRDTDNDKLQYAVISKFIQFEDKDDPLLFQVYDLINWHYDYLYIGTTRY</sequence>
<evidence type="ECO:0000313" key="2">
    <source>
        <dbReference type="EMBL" id="CAF5226153.1"/>
    </source>
</evidence>
<dbReference type="Proteomes" id="UP000681720">
    <property type="component" value="Unassembled WGS sequence"/>
</dbReference>
<protein>
    <submittedName>
        <fullName evidence="2">Uncharacterized protein</fullName>
    </submittedName>
</protein>
<proteinExistence type="predicted"/>
<dbReference type="EMBL" id="CAJOBH010270285">
    <property type="protein sequence ID" value="CAF5164318.1"/>
    <property type="molecule type" value="Genomic_DNA"/>
</dbReference>
<dbReference type="AlphaFoldDB" id="A0A8S3KBC2"/>
<name>A0A8S3KBC2_9BILA</name>
<gene>
    <name evidence="1" type="ORF">BYL167_LOCUS75474</name>
    <name evidence="2" type="ORF">GIL414_LOCUS86965</name>
</gene>
<comment type="caution">
    <text evidence="2">The sequence shown here is derived from an EMBL/GenBank/DDBJ whole genome shotgun (WGS) entry which is preliminary data.</text>
</comment>
<evidence type="ECO:0000313" key="1">
    <source>
        <dbReference type="EMBL" id="CAF5164318.1"/>
    </source>
</evidence>
<dbReference type="Proteomes" id="UP000681967">
    <property type="component" value="Unassembled WGS sequence"/>
</dbReference>
<reference evidence="2" key="1">
    <citation type="submission" date="2021-02" db="EMBL/GenBank/DDBJ databases">
        <authorList>
            <person name="Nowell W R."/>
        </authorList>
    </citation>
    <scope>NUCLEOTIDE SEQUENCE</scope>
</reference>
<organism evidence="2 3">
    <name type="scientific">Rotaria magnacalcarata</name>
    <dbReference type="NCBI Taxonomy" id="392030"/>
    <lineage>
        <taxon>Eukaryota</taxon>
        <taxon>Metazoa</taxon>
        <taxon>Spiralia</taxon>
        <taxon>Gnathifera</taxon>
        <taxon>Rotifera</taxon>
        <taxon>Eurotatoria</taxon>
        <taxon>Bdelloidea</taxon>
        <taxon>Philodinida</taxon>
        <taxon>Philodinidae</taxon>
        <taxon>Rotaria</taxon>
    </lineage>
</organism>
<accession>A0A8S3KBC2</accession>
<dbReference type="EMBL" id="CAJOBJ010377580">
    <property type="protein sequence ID" value="CAF5226153.1"/>
    <property type="molecule type" value="Genomic_DNA"/>
</dbReference>